<accession>A0A364Y4Q3</accession>
<dbReference type="SUPFAM" id="SSF49464">
    <property type="entry name" value="Carboxypeptidase regulatory domain-like"/>
    <property type="match status" value="1"/>
</dbReference>
<evidence type="ECO:0000256" key="9">
    <source>
        <dbReference type="ARBA" id="ARBA00023237"/>
    </source>
</evidence>
<dbReference type="Gene3D" id="2.40.170.20">
    <property type="entry name" value="TonB-dependent receptor, beta-barrel domain"/>
    <property type="match status" value="1"/>
</dbReference>
<dbReference type="Pfam" id="PF00593">
    <property type="entry name" value="TonB_dep_Rec_b-barrel"/>
    <property type="match status" value="1"/>
</dbReference>
<dbReference type="InterPro" id="IPR023997">
    <property type="entry name" value="TonB-dep_OMP_SusC/RagA_CS"/>
</dbReference>
<name>A0A364Y4Q3_9BACT</name>
<evidence type="ECO:0000256" key="4">
    <source>
        <dbReference type="ARBA" id="ARBA00022692"/>
    </source>
</evidence>
<dbReference type="Pfam" id="PF13715">
    <property type="entry name" value="CarbopepD_reg_2"/>
    <property type="match status" value="1"/>
</dbReference>
<evidence type="ECO:0000256" key="1">
    <source>
        <dbReference type="ARBA" id="ARBA00004571"/>
    </source>
</evidence>
<protein>
    <submittedName>
        <fullName evidence="15">SusC/RagA family TonB-linked outer membrane protein</fullName>
    </submittedName>
</protein>
<keyword evidence="3 10" id="KW-1134">Transmembrane beta strand</keyword>
<dbReference type="GO" id="GO:0015344">
    <property type="term" value="F:siderophore uptake transmembrane transporter activity"/>
    <property type="evidence" value="ECO:0007669"/>
    <property type="project" value="TreeGrafter"/>
</dbReference>
<dbReference type="PANTHER" id="PTHR30069">
    <property type="entry name" value="TONB-DEPENDENT OUTER MEMBRANE RECEPTOR"/>
    <property type="match status" value="1"/>
</dbReference>
<comment type="caution">
    <text evidence="15">The sequence shown here is derived from an EMBL/GenBank/DDBJ whole genome shotgun (WGS) entry which is preliminary data.</text>
</comment>
<dbReference type="AlphaFoldDB" id="A0A364Y4Q3"/>
<feature type="domain" description="TonB-dependent receptor-like beta-barrel" evidence="13">
    <location>
        <begin position="443"/>
        <end position="816"/>
    </location>
</feature>
<feature type="domain" description="TonB-dependent receptor plug" evidence="14">
    <location>
        <begin position="116"/>
        <end position="243"/>
    </location>
</feature>
<evidence type="ECO:0000256" key="10">
    <source>
        <dbReference type="PROSITE-ProRule" id="PRU01360"/>
    </source>
</evidence>
<keyword evidence="9 10" id="KW-0998">Cell outer membrane</keyword>
<dbReference type="Pfam" id="PF07715">
    <property type="entry name" value="Plug"/>
    <property type="match status" value="1"/>
</dbReference>
<dbReference type="Gene3D" id="2.60.40.1120">
    <property type="entry name" value="Carboxypeptidase-like, regulatory domain"/>
    <property type="match status" value="1"/>
</dbReference>
<reference evidence="15 16" key="1">
    <citation type="submission" date="2018-06" db="EMBL/GenBank/DDBJ databases">
        <title>Chryseolinea flavus sp. nov., a member of the phylum Bacteroidetes isolated from soil.</title>
        <authorList>
            <person name="Li Y."/>
            <person name="Wang J."/>
        </authorList>
    </citation>
    <scope>NUCLEOTIDE SEQUENCE [LARGE SCALE GENOMIC DNA]</scope>
    <source>
        <strain evidence="15 16">SDU1-6</strain>
    </source>
</reference>
<dbReference type="NCBIfam" id="TIGR04056">
    <property type="entry name" value="OMP_RagA_SusC"/>
    <property type="match status" value="1"/>
</dbReference>
<gene>
    <name evidence="15" type="ORF">DQQ10_09510</name>
</gene>
<evidence type="ECO:0000313" key="16">
    <source>
        <dbReference type="Proteomes" id="UP000251889"/>
    </source>
</evidence>
<keyword evidence="2 10" id="KW-0813">Transport</keyword>
<evidence type="ECO:0000256" key="6">
    <source>
        <dbReference type="ARBA" id="ARBA00023077"/>
    </source>
</evidence>
<evidence type="ECO:0000256" key="2">
    <source>
        <dbReference type="ARBA" id="ARBA00022448"/>
    </source>
</evidence>
<feature type="chain" id="PRO_5017057114" evidence="12">
    <location>
        <begin position="21"/>
        <end position="1067"/>
    </location>
</feature>
<dbReference type="GO" id="GO:0044718">
    <property type="term" value="P:siderophore transmembrane transport"/>
    <property type="evidence" value="ECO:0007669"/>
    <property type="project" value="TreeGrafter"/>
</dbReference>
<dbReference type="NCBIfam" id="TIGR04057">
    <property type="entry name" value="SusC_RagA_signa"/>
    <property type="match status" value="1"/>
</dbReference>
<evidence type="ECO:0000259" key="14">
    <source>
        <dbReference type="Pfam" id="PF07715"/>
    </source>
</evidence>
<evidence type="ECO:0000256" key="8">
    <source>
        <dbReference type="ARBA" id="ARBA00023170"/>
    </source>
</evidence>
<dbReference type="PROSITE" id="PS52016">
    <property type="entry name" value="TONB_DEPENDENT_REC_3"/>
    <property type="match status" value="1"/>
</dbReference>
<dbReference type="InterPro" id="IPR012910">
    <property type="entry name" value="Plug_dom"/>
</dbReference>
<evidence type="ECO:0000256" key="11">
    <source>
        <dbReference type="RuleBase" id="RU003357"/>
    </source>
</evidence>
<sequence length="1067" mass="116611">MRNFLLIGFFCLLHVSVAWAQDRTIRGRVTSADDGTGLPGVNVLLKGTGTGVVTDADGNYSLTVPAGPGTLVFSFIGLRSEEIEIGERSVIDMPMQEDVAQLGEVVVTALGISREKRSVGYSIANVSGKDLTKGTSSNFTSALSGKIAGVQVTGGTGAPGSSTNVVLRGYANIGRGTQPLYVIDGVPVTNTNQNFNTNGADINRTVDFGNGINDINANDIESMSVLRGSAATAMYGSAGANGVIMITTKKGSKELAGKPRVSISSSVVFSSLLKKPSYQKDFGQGWDGHYASNENGNWGPRYTNDPRLWGNAVNGSQLYKDFSFLDDQLTDFYEVGTMFDNSVSVSSGNADGSFYISYNNVSSDGIVPSDKDSFNKNSFKFGASRKMGKVLELNASFNYINKVINALPTGQGQGGSANLFDDLLQHPADISLADMKNYKDPNSFFNPNNYFTPFLWNPYFTIDNTSNEANIDRMIASFTLNADIYKPHNIKGTLRFGGDVQNTVGHNYDGKYTLNDNSVNKGTQDDIDGYYREFQRTNRLYNLDAFVSGGHNFNNVNLNLLLGTNLEHNTQTLSMDEVKSLVLEQQFPNLANTSATPIVSGGFPHRTFRRQSLYSVLEASYKDVLYVTGALRKTWSSTLPQGNNSYFYPSINASLVLSDAFKALNTSWVDFIKVRVGYGQTGNDADPYVVNPVYVQGQVTTGIPFSDLTFPLGGVTGYEYSNVLGNPNLKPEISTDFETGLDFNLFDNRLGVDVTYYNKTTEGLLLQRTLASSSGFDFMWDNVGKMTNKGIEITASITPIRTSTGLTWDIAYKFDKNVNNVVSLTEGLDEVTITGFVSPSVVAIKGKTVSHVKAFGTQKTEDGRVIVDSQTGRPLATAEGIDLGSTLYDYTMGISNTITYKNFSLFFQFDYRHGGRFISYSKQSMMWSGKDPLTTYNDRKPFVVPNSVYVNDDGDYVENTIPITTSDLNNYYGGEWNDEANVLTKTFCKLRELNLTYNLPQSLLSKSFLSSASVSLVGNNLWLWTPSENNVIDPEITTAANGSGTEFGEIRGYPSVRNYGFRVNLSF</sequence>
<dbReference type="InterPro" id="IPR039426">
    <property type="entry name" value="TonB-dep_rcpt-like"/>
</dbReference>
<dbReference type="GO" id="GO:0009279">
    <property type="term" value="C:cell outer membrane"/>
    <property type="evidence" value="ECO:0007669"/>
    <property type="project" value="UniProtKB-SubCell"/>
</dbReference>
<dbReference type="SUPFAM" id="SSF56935">
    <property type="entry name" value="Porins"/>
    <property type="match status" value="1"/>
</dbReference>
<dbReference type="InterPro" id="IPR037066">
    <property type="entry name" value="Plug_dom_sf"/>
</dbReference>
<feature type="signal peptide" evidence="12">
    <location>
        <begin position="1"/>
        <end position="20"/>
    </location>
</feature>
<evidence type="ECO:0000256" key="3">
    <source>
        <dbReference type="ARBA" id="ARBA00022452"/>
    </source>
</evidence>
<comment type="similarity">
    <text evidence="10 11">Belongs to the TonB-dependent receptor family.</text>
</comment>
<evidence type="ECO:0000256" key="5">
    <source>
        <dbReference type="ARBA" id="ARBA00022729"/>
    </source>
</evidence>
<dbReference type="InterPro" id="IPR023996">
    <property type="entry name" value="TonB-dep_OMP_SusC/RagA"/>
</dbReference>
<keyword evidence="4 10" id="KW-0812">Transmembrane</keyword>
<dbReference type="InterPro" id="IPR036942">
    <property type="entry name" value="Beta-barrel_TonB_sf"/>
</dbReference>
<keyword evidence="8" id="KW-0675">Receptor</keyword>
<keyword evidence="7 10" id="KW-0472">Membrane</keyword>
<evidence type="ECO:0000256" key="7">
    <source>
        <dbReference type="ARBA" id="ARBA00023136"/>
    </source>
</evidence>
<dbReference type="PANTHER" id="PTHR30069:SF29">
    <property type="entry name" value="HEMOGLOBIN AND HEMOGLOBIN-HAPTOGLOBIN-BINDING PROTEIN 1-RELATED"/>
    <property type="match status" value="1"/>
</dbReference>
<comment type="subcellular location">
    <subcellularLocation>
        <location evidence="1 10">Cell outer membrane</location>
        <topology evidence="1 10">Multi-pass membrane protein</topology>
    </subcellularLocation>
</comment>
<evidence type="ECO:0000313" key="15">
    <source>
        <dbReference type="EMBL" id="RAW01867.1"/>
    </source>
</evidence>
<dbReference type="OrthoDB" id="9768177at2"/>
<dbReference type="InterPro" id="IPR000531">
    <property type="entry name" value="Beta-barrel_TonB"/>
</dbReference>
<dbReference type="Gene3D" id="2.170.130.10">
    <property type="entry name" value="TonB-dependent receptor, plug domain"/>
    <property type="match status" value="1"/>
</dbReference>
<keyword evidence="6 11" id="KW-0798">TonB box</keyword>
<organism evidence="15 16">
    <name type="scientific">Pseudochryseolinea flava</name>
    <dbReference type="NCBI Taxonomy" id="2059302"/>
    <lineage>
        <taxon>Bacteria</taxon>
        <taxon>Pseudomonadati</taxon>
        <taxon>Bacteroidota</taxon>
        <taxon>Cytophagia</taxon>
        <taxon>Cytophagales</taxon>
        <taxon>Fulvivirgaceae</taxon>
        <taxon>Pseudochryseolinea</taxon>
    </lineage>
</organism>
<dbReference type="RefSeq" id="WP_112746608.1">
    <property type="nucleotide sequence ID" value="NZ_QMFY01000003.1"/>
</dbReference>
<keyword evidence="5 12" id="KW-0732">Signal</keyword>
<dbReference type="Proteomes" id="UP000251889">
    <property type="component" value="Unassembled WGS sequence"/>
</dbReference>
<dbReference type="EMBL" id="QMFY01000003">
    <property type="protein sequence ID" value="RAW01867.1"/>
    <property type="molecule type" value="Genomic_DNA"/>
</dbReference>
<dbReference type="InterPro" id="IPR008969">
    <property type="entry name" value="CarboxyPept-like_regulatory"/>
</dbReference>
<proteinExistence type="inferred from homology"/>
<keyword evidence="16" id="KW-1185">Reference proteome</keyword>
<evidence type="ECO:0000259" key="13">
    <source>
        <dbReference type="Pfam" id="PF00593"/>
    </source>
</evidence>
<evidence type="ECO:0000256" key="12">
    <source>
        <dbReference type="SAM" id="SignalP"/>
    </source>
</evidence>